<organism evidence="1 2">
    <name type="scientific">Panagrolaimus sp. ES5</name>
    <dbReference type="NCBI Taxonomy" id="591445"/>
    <lineage>
        <taxon>Eukaryota</taxon>
        <taxon>Metazoa</taxon>
        <taxon>Ecdysozoa</taxon>
        <taxon>Nematoda</taxon>
        <taxon>Chromadorea</taxon>
        <taxon>Rhabditida</taxon>
        <taxon>Tylenchina</taxon>
        <taxon>Panagrolaimomorpha</taxon>
        <taxon>Panagrolaimoidea</taxon>
        <taxon>Panagrolaimidae</taxon>
        <taxon>Panagrolaimus</taxon>
    </lineage>
</organism>
<evidence type="ECO:0000313" key="1">
    <source>
        <dbReference type="Proteomes" id="UP000887579"/>
    </source>
</evidence>
<proteinExistence type="predicted"/>
<dbReference type="Proteomes" id="UP000887579">
    <property type="component" value="Unplaced"/>
</dbReference>
<evidence type="ECO:0000313" key="2">
    <source>
        <dbReference type="WBParaSite" id="ES5_v2.g22462.t1"/>
    </source>
</evidence>
<name>A0AC34FYX0_9BILA</name>
<protein>
    <submittedName>
        <fullName evidence="2">Uncharacterized protein</fullName>
    </submittedName>
</protein>
<accession>A0AC34FYX0</accession>
<sequence>MTKSCRLVKRVLGKSSEKIAKEEKPVDAIKDAKKDDRKCCLSNEYTEKVITLAKSKLPFTQEAEYKNFDNKNFDDIDPKHFNLEKKDFIDVEKKSFDDLEKQVAA</sequence>
<reference evidence="2" key="1">
    <citation type="submission" date="2022-11" db="UniProtKB">
        <authorList>
            <consortium name="WormBaseParasite"/>
        </authorList>
    </citation>
    <scope>IDENTIFICATION</scope>
</reference>
<dbReference type="WBParaSite" id="ES5_v2.g22462.t1">
    <property type="protein sequence ID" value="ES5_v2.g22462.t1"/>
    <property type="gene ID" value="ES5_v2.g22462"/>
</dbReference>